<dbReference type="EMBL" id="PGFA01000001">
    <property type="protein sequence ID" value="PJJ59131.1"/>
    <property type="molecule type" value="Genomic_DNA"/>
</dbReference>
<organism evidence="1 2">
    <name type="scientific">Hymenobacter chitinivorans DSM 11115</name>
    <dbReference type="NCBI Taxonomy" id="1121954"/>
    <lineage>
        <taxon>Bacteria</taxon>
        <taxon>Pseudomonadati</taxon>
        <taxon>Bacteroidota</taxon>
        <taxon>Cytophagia</taxon>
        <taxon>Cytophagales</taxon>
        <taxon>Hymenobacteraceae</taxon>
        <taxon>Hymenobacter</taxon>
    </lineage>
</organism>
<evidence type="ECO:0000313" key="1">
    <source>
        <dbReference type="EMBL" id="PJJ59131.1"/>
    </source>
</evidence>
<comment type="caution">
    <text evidence="1">The sequence shown here is derived from an EMBL/GenBank/DDBJ whole genome shotgun (WGS) entry which is preliminary data.</text>
</comment>
<gene>
    <name evidence="1" type="ORF">CLV45_0546</name>
</gene>
<protein>
    <submittedName>
        <fullName evidence="1">Uncharacterized protein</fullName>
    </submittedName>
</protein>
<dbReference type="AlphaFoldDB" id="A0A2M9BMG2"/>
<sequence>MLAYSQFQMLSATEQQAYVKTWGIFMVTRTTGTFVIDLYYLDQYYCELWRQQPSSAVAYLHPFTDQAGLYPYLSLISLPHNLLA</sequence>
<proteinExistence type="predicted"/>
<evidence type="ECO:0000313" key="2">
    <source>
        <dbReference type="Proteomes" id="UP000228535"/>
    </source>
</evidence>
<reference evidence="1 2" key="1">
    <citation type="submission" date="2017-11" db="EMBL/GenBank/DDBJ databases">
        <title>Genomic Encyclopedia of Archaeal and Bacterial Type Strains, Phase II (KMG-II): From Individual Species to Whole Genera.</title>
        <authorList>
            <person name="Goeker M."/>
        </authorList>
    </citation>
    <scope>NUCLEOTIDE SEQUENCE [LARGE SCALE GENOMIC DNA]</scope>
    <source>
        <strain evidence="1 2">DSM 11115</strain>
    </source>
</reference>
<keyword evidence="2" id="KW-1185">Reference proteome</keyword>
<name>A0A2M9BMG2_9BACT</name>
<accession>A0A2M9BMG2</accession>
<dbReference type="Proteomes" id="UP000228535">
    <property type="component" value="Unassembled WGS sequence"/>
</dbReference>